<evidence type="ECO:0000259" key="8">
    <source>
        <dbReference type="Pfam" id="PF14322"/>
    </source>
</evidence>
<evidence type="ECO:0000256" key="4">
    <source>
        <dbReference type="ARBA" id="ARBA00023136"/>
    </source>
</evidence>
<keyword evidence="5" id="KW-0998">Cell outer membrane</keyword>
<sequence>MKKIVLFLTIITALVFVGCDKEDFLDQPVQGKQTLDDFFSNAQNAENFINGIYRKINGESWWQVNFQRQINEMATDDNWAGNTEQPRPDIFGIAQYNVFPGSTYFNSFWESHYIGITRANIALDRIPGVEIDLEKKEQYLGEAKFIRAFFYFDLVRNFGGVPIVSSYNEILDPSINDKTRASVEDVYAFVEADLKEAIGSLPRKSEYAPTDLGRATKGAAQSLLAKVYLYQEKWDKAQTMAKTVMDSGEYALEPDFANLYKVGFAHGVESIFAVEFINNPTFSEVGGQFPITNGSRGDRGWGWGSPTSDLENAFLSEGDNIRLRSTIIKHGEPVFGDPEVSEFDGIPSENKSGRTNRKYYTPLADRPEPYARGQIPGQYIHLRLADVILIHAEAAYFNDDETSARNSMKLVRDRVGLDTNMSLSGTALRDAIWKERRLELALEQQRLYDIRRQKINGVPRIALILGPNGSFVKYNTEESTDPFETTNLKESQDSGALFDPNIHMLWPIPPEEIQLSRGNIKQNPGY</sequence>
<dbReference type="STRING" id="870482.SAMN04487987_105193"/>
<reference evidence="10" key="1">
    <citation type="submission" date="2016-10" db="EMBL/GenBank/DDBJ databases">
        <authorList>
            <person name="Varghese N."/>
            <person name="Submissions S."/>
        </authorList>
    </citation>
    <scope>NUCLEOTIDE SEQUENCE [LARGE SCALE GENOMIC DNA]</scope>
    <source>
        <strain evidence="10">DSM 25730</strain>
    </source>
</reference>
<feature type="domain" description="RagB/SusD" evidence="7">
    <location>
        <begin position="347"/>
        <end position="526"/>
    </location>
</feature>
<keyword evidence="10" id="KW-1185">Reference proteome</keyword>
<dbReference type="PROSITE" id="PS51257">
    <property type="entry name" value="PROKAR_LIPOPROTEIN"/>
    <property type="match status" value="1"/>
</dbReference>
<dbReference type="InterPro" id="IPR012944">
    <property type="entry name" value="SusD_RagB_dom"/>
</dbReference>
<name>A0A1I1Q559_9FLAO</name>
<accession>A0A1I1Q559</accession>
<keyword evidence="4" id="KW-0472">Membrane</keyword>
<keyword evidence="3" id="KW-0732">Signal</keyword>
<feature type="domain" description="SusD-like N-terminal" evidence="8">
    <location>
        <begin position="23"/>
        <end position="229"/>
    </location>
</feature>
<dbReference type="Pfam" id="PF14322">
    <property type="entry name" value="SusD-like_3"/>
    <property type="match status" value="1"/>
</dbReference>
<dbReference type="RefSeq" id="WP_092851569.1">
    <property type="nucleotide sequence ID" value="NZ_FOMI01000005.1"/>
</dbReference>
<proteinExistence type="inferred from homology"/>
<dbReference type="SUPFAM" id="SSF48452">
    <property type="entry name" value="TPR-like"/>
    <property type="match status" value="1"/>
</dbReference>
<feature type="region of interest" description="Disordered" evidence="6">
    <location>
        <begin position="338"/>
        <end position="365"/>
    </location>
</feature>
<protein>
    <submittedName>
        <fullName evidence="9">SusD family protein</fullName>
    </submittedName>
</protein>
<evidence type="ECO:0000313" key="9">
    <source>
        <dbReference type="EMBL" id="SFD17155.1"/>
    </source>
</evidence>
<dbReference type="EMBL" id="FOMI01000005">
    <property type="protein sequence ID" value="SFD17155.1"/>
    <property type="molecule type" value="Genomic_DNA"/>
</dbReference>
<evidence type="ECO:0000256" key="3">
    <source>
        <dbReference type="ARBA" id="ARBA00022729"/>
    </source>
</evidence>
<evidence type="ECO:0000313" key="10">
    <source>
        <dbReference type="Proteomes" id="UP000199439"/>
    </source>
</evidence>
<dbReference type="AlphaFoldDB" id="A0A1I1Q559"/>
<evidence type="ECO:0000256" key="1">
    <source>
        <dbReference type="ARBA" id="ARBA00004442"/>
    </source>
</evidence>
<dbReference type="CDD" id="cd08977">
    <property type="entry name" value="SusD"/>
    <property type="match status" value="1"/>
</dbReference>
<evidence type="ECO:0000256" key="5">
    <source>
        <dbReference type="ARBA" id="ARBA00023237"/>
    </source>
</evidence>
<dbReference type="Gene3D" id="1.25.40.390">
    <property type="match status" value="1"/>
</dbReference>
<dbReference type="InterPro" id="IPR033985">
    <property type="entry name" value="SusD-like_N"/>
</dbReference>
<dbReference type="GO" id="GO:0009279">
    <property type="term" value="C:cell outer membrane"/>
    <property type="evidence" value="ECO:0007669"/>
    <property type="project" value="UniProtKB-SubCell"/>
</dbReference>
<evidence type="ECO:0000256" key="2">
    <source>
        <dbReference type="ARBA" id="ARBA00006275"/>
    </source>
</evidence>
<dbReference type="OrthoDB" id="5694214at2"/>
<comment type="subcellular location">
    <subcellularLocation>
        <location evidence="1">Cell outer membrane</location>
    </subcellularLocation>
</comment>
<dbReference type="Pfam" id="PF07980">
    <property type="entry name" value="SusD_RagB"/>
    <property type="match status" value="1"/>
</dbReference>
<gene>
    <name evidence="9" type="ORF">SAMN04487987_105193</name>
</gene>
<evidence type="ECO:0000259" key="7">
    <source>
        <dbReference type="Pfam" id="PF07980"/>
    </source>
</evidence>
<evidence type="ECO:0000256" key="6">
    <source>
        <dbReference type="SAM" id="MobiDB-lite"/>
    </source>
</evidence>
<comment type="similarity">
    <text evidence="2">Belongs to the SusD family.</text>
</comment>
<dbReference type="Proteomes" id="UP000199439">
    <property type="component" value="Unassembled WGS sequence"/>
</dbReference>
<organism evidence="9 10">
    <name type="scientific">Algibacter pectinivorans</name>
    <dbReference type="NCBI Taxonomy" id="870482"/>
    <lineage>
        <taxon>Bacteria</taxon>
        <taxon>Pseudomonadati</taxon>
        <taxon>Bacteroidota</taxon>
        <taxon>Flavobacteriia</taxon>
        <taxon>Flavobacteriales</taxon>
        <taxon>Flavobacteriaceae</taxon>
        <taxon>Algibacter</taxon>
    </lineage>
</organism>
<dbReference type="InterPro" id="IPR011990">
    <property type="entry name" value="TPR-like_helical_dom_sf"/>
</dbReference>